<evidence type="ECO:0000256" key="9">
    <source>
        <dbReference type="ARBA" id="ARBA00022884"/>
    </source>
</evidence>
<dbReference type="PRINTS" id="PR00980">
    <property type="entry name" value="TRNASYNTHALA"/>
</dbReference>
<dbReference type="GO" id="GO:0002161">
    <property type="term" value="F:aminoacyl-tRNA deacylase activity"/>
    <property type="evidence" value="ECO:0007669"/>
    <property type="project" value="TreeGrafter"/>
</dbReference>
<dbReference type="SUPFAM" id="SSF55681">
    <property type="entry name" value="Class II aaRS and biotin synthetases"/>
    <property type="match status" value="1"/>
</dbReference>
<dbReference type="InterPro" id="IPR009000">
    <property type="entry name" value="Transl_B-barrel_sf"/>
</dbReference>
<dbReference type="GO" id="GO:0005524">
    <property type="term" value="F:ATP binding"/>
    <property type="evidence" value="ECO:0007669"/>
    <property type="project" value="UniProtKB-UniRule"/>
</dbReference>
<dbReference type="FunFam" id="3.30.980.10:FF:000004">
    <property type="entry name" value="Alanine--tRNA ligase, cytoplasmic"/>
    <property type="match status" value="1"/>
</dbReference>
<evidence type="ECO:0000256" key="13">
    <source>
        <dbReference type="HAMAP-Rule" id="MF_03133"/>
    </source>
</evidence>
<dbReference type="InterPro" id="IPR003156">
    <property type="entry name" value="DHHA1_dom"/>
</dbReference>
<organism evidence="17">
    <name type="scientific">Aureococcus anophagefferens</name>
    <name type="common">Harmful bloom alga</name>
    <dbReference type="NCBI Taxonomy" id="44056"/>
    <lineage>
        <taxon>Eukaryota</taxon>
        <taxon>Sar</taxon>
        <taxon>Stramenopiles</taxon>
        <taxon>Ochrophyta</taxon>
        <taxon>Pelagophyceae</taxon>
        <taxon>Pelagomonadales</taxon>
        <taxon>Pelagomonadaceae</taxon>
        <taxon>Aureococcus</taxon>
    </lineage>
</organism>
<feature type="coiled-coil region" evidence="14">
    <location>
        <begin position="815"/>
        <end position="847"/>
    </location>
</feature>
<protein>
    <recommendedName>
        <fullName evidence="13">Alanine--tRNA ligase</fullName>
        <ecNumber evidence="13">6.1.1.7</ecNumber>
    </recommendedName>
    <alternativeName>
        <fullName evidence="13">Alanyl-tRNA synthetase</fullName>
        <shortName evidence="13">AlaRS</shortName>
    </alternativeName>
</protein>
<accession>F0Y0K1</accession>
<evidence type="ECO:0000259" key="15">
    <source>
        <dbReference type="PROSITE" id="PS50860"/>
    </source>
</evidence>
<dbReference type="Gene3D" id="3.30.930.10">
    <property type="entry name" value="Bira Bifunctional Protein, Domain 2"/>
    <property type="match status" value="1"/>
</dbReference>
<comment type="domain">
    <text evidence="13">Consists of three domains; the N-terminal catalytic domain, the editing domain and the C-terminal C-Ala domain. The editing domain removes incorrectly charged amino acids, while the C-Ala domain, along with tRNA(Ala), serves as a bridge to cooperatively bring together the editing and aminoacylation centers thus stimulating deacylation of misacylated tRNAs.</text>
</comment>
<dbReference type="Pfam" id="PF07973">
    <property type="entry name" value="tRNA_SAD"/>
    <property type="match status" value="1"/>
</dbReference>
<dbReference type="OrthoDB" id="2423964at2759"/>
<dbReference type="SUPFAM" id="SSF55186">
    <property type="entry name" value="ThrRS/AlaRS common domain"/>
    <property type="match status" value="1"/>
</dbReference>
<evidence type="ECO:0000256" key="12">
    <source>
        <dbReference type="ARBA" id="ARBA00048300"/>
    </source>
</evidence>
<dbReference type="GO" id="GO:0008270">
    <property type="term" value="F:zinc ion binding"/>
    <property type="evidence" value="ECO:0007669"/>
    <property type="project" value="UniProtKB-UniRule"/>
</dbReference>
<keyword evidence="4 13" id="KW-0436">Ligase</keyword>
<comment type="subunit">
    <text evidence="13">Monomer.</text>
</comment>
<evidence type="ECO:0000256" key="10">
    <source>
        <dbReference type="ARBA" id="ARBA00022917"/>
    </source>
</evidence>
<dbReference type="Proteomes" id="UP000002729">
    <property type="component" value="Unassembled WGS sequence"/>
</dbReference>
<feature type="binding site" evidence="13">
    <location>
        <position position="784"/>
    </location>
    <ligand>
        <name>Zn(2+)</name>
        <dbReference type="ChEBI" id="CHEBI:29105"/>
    </ligand>
</feature>
<dbReference type="NCBIfam" id="TIGR00344">
    <property type="entry name" value="alaS"/>
    <property type="match status" value="1"/>
</dbReference>
<dbReference type="GO" id="GO:0070143">
    <property type="term" value="P:mitochondrial alanyl-tRNA aminoacylation"/>
    <property type="evidence" value="ECO:0007669"/>
    <property type="project" value="UniProtKB-UniRule"/>
</dbReference>
<dbReference type="Gene3D" id="3.30.980.10">
    <property type="entry name" value="Threonyl-trna Synthetase, Chain A, domain 2"/>
    <property type="match status" value="1"/>
</dbReference>
<evidence type="ECO:0000256" key="2">
    <source>
        <dbReference type="ARBA" id="ARBA00008429"/>
    </source>
</evidence>
<evidence type="ECO:0000256" key="8">
    <source>
        <dbReference type="ARBA" id="ARBA00022840"/>
    </source>
</evidence>
<dbReference type="PANTHER" id="PTHR11777">
    <property type="entry name" value="ALANYL-TRNA SYNTHETASE"/>
    <property type="match status" value="1"/>
</dbReference>
<keyword evidence="14" id="KW-0175">Coiled coil</keyword>
<dbReference type="FunFam" id="3.30.930.10:FF:000011">
    <property type="entry name" value="Alanine--tRNA ligase, cytoplasmic"/>
    <property type="match status" value="1"/>
</dbReference>
<evidence type="ECO:0000256" key="1">
    <source>
        <dbReference type="ARBA" id="ARBA00004229"/>
    </source>
</evidence>
<comment type="subcellular location">
    <subcellularLocation>
        <location evidence="13">Mitochondrion</location>
    </subcellularLocation>
    <subcellularLocation>
        <location evidence="13">Cytoplasm</location>
    </subcellularLocation>
    <subcellularLocation>
        <location evidence="1">Plastid</location>
        <location evidence="1">Chloroplast</location>
    </subcellularLocation>
</comment>
<evidence type="ECO:0000256" key="5">
    <source>
        <dbReference type="ARBA" id="ARBA00022723"/>
    </source>
</evidence>
<feature type="domain" description="Alanyl-transfer RNA synthetases family profile" evidence="15">
    <location>
        <begin position="38"/>
        <end position="823"/>
    </location>
</feature>
<dbReference type="GO" id="GO:0005739">
    <property type="term" value="C:mitochondrion"/>
    <property type="evidence" value="ECO:0007669"/>
    <property type="project" value="UniProtKB-SubCell"/>
</dbReference>
<dbReference type="InterPro" id="IPR045864">
    <property type="entry name" value="aa-tRNA-synth_II/BPL/LPL"/>
</dbReference>
<dbReference type="eggNOG" id="KOG0188">
    <property type="taxonomic scope" value="Eukaryota"/>
</dbReference>
<dbReference type="InterPro" id="IPR002318">
    <property type="entry name" value="Ala-tRNA-lgiase_IIc"/>
</dbReference>
<evidence type="ECO:0000256" key="6">
    <source>
        <dbReference type="ARBA" id="ARBA00022741"/>
    </source>
</evidence>
<dbReference type="GO" id="GO:0004813">
    <property type="term" value="F:alanine-tRNA ligase activity"/>
    <property type="evidence" value="ECO:0007669"/>
    <property type="project" value="UniProtKB-UniRule"/>
</dbReference>
<keyword evidence="17" id="KW-1185">Reference proteome</keyword>
<dbReference type="InterPro" id="IPR012947">
    <property type="entry name" value="tRNA_SAD"/>
</dbReference>
<name>F0Y0K1_AURAN</name>
<dbReference type="SUPFAM" id="SSF50447">
    <property type="entry name" value="Translation proteins"/>
    <property type="match status" value="1"/>
</dbReference>
<dbReference type="AlphaFoldDB" id="F0Y0K1"/>
<dbReference type="InterPro" id="IPR018163">
    <property type="entry name" value="Thr/Ala-tRNA-synth_IIc_edit"/>
</dbReference>
<dbReference type="GeneID" id="20222193"/>
<feature type="binding site" evidence="13">
    <location>
        <position position="780"/>
    </location>
    <ligand>
        <name>Zn(2+)</name>
        <dbReference type="ChEBI" id="CHEBI:29105"/>
    </ligand>
</feature>
<dbReference type="FunCoup" id="F0Y0K1">
    <property type="interactions" value="378"/>
</dbReference>
<dbReference type="InterPro" id="IPR050058">
    <property type="entry name" value="Ala-tRNA_ligase"/>
</dbReference>
<sequence>MFLVAEAYALRAGPARLARRRLGALRPLASAPPAAAEWTVPRVRDTFVDYFAEKRGHTRVPSSGVVPLQDPTLLFANAGMNQFKPIFLGQAAPGTQLATLERACNSQKCIRAGGKHNDLEDVGLDTYHHTFFEMLGSWSFGDYFKAEATAWAKELLVDVYGLDMDRMYATYFEGSPEEGLEPDYEARDLWLAAGFKPEQVIPGSKADNFWEMGDSGPCGPCTELHYDALGGRGDVAHLVNMDDPTVIEIWNLVFIQFERDGKTKRLSSLPAQHVDTGLGLERLVAILNQVPSNYDTDAFSGLFAATLAELPEGSAPYGGLLGDDDKAQNYRDTAYRAIADHVRCLSFAIADGARPSNEGRGYVLRRILRRAVRYGLSTLGAEPGFMARLAPALAASHFGDYYPELRDELPTIVEVLAEEEATFAKTLERGVKYLDEELDKLEATDVLGGDAAFFLYDSLGFPVDLTAQMAEERGFLVDEPGFEAAMRAQVDRSKADRKARAEAALGTVRLELGVAATAALGDAGVAPTDALAVGATVADDATEVNGATVVALVAIDAATGDPALVDAATCGPGAAVGVVLDATPFYAEAGGQASDRGSLVLGGASVDVIDVQAYAGYVVHTVASGADVALAVGDAADGVVDGDARRKHAVNHMMTHAVNHALWAELGDGVGQRGSDANDERLRFDFSHGKALKAAQLAAVEAAVNTEYVADGATVERAKVGLEDAKNIRALRAVFGEAYPDPVNVVAMFPKAAFAGAPTIADVLASPDDEKWDKASIELCGGNHLGDAAAAEYFVITQETAVAKGVRRIEALTGAAALEARAAGARLERAAAELAEAAAAVDGAAARDAVAARAKALRVDVDATPCAASLKPDLRAALEGVAKALGAFDKQVAGEAARAAAELVEASAGDAADAGADRLVLALPSGLDAKAAQKLAGKLGKSHPALALCALSPGDDKLLVFAAVPEGHGIASASDWLKAALEPLGGRGGGKPNFAQGSAPAAEAASVEVALEAARAF</sequence>
<dbReference type="EC" id="6.1.1.7" evidence="13"/>
<dbReference type="InterPro" id="IPR018162">
    <property type="entry name" value="Ala-tRNA-ligase_IIc_anticod-bd"/>
</dbReference>
<dbReference type="InParanoid" id="F0Y0K1"/>
<keyword evidence="13" id="KW-0496">Mitochondrion</keyword>
<dbReference type="PANTHER" id="PTHR11777:SF9">
    <property type="entry name" value="ALANINE--TRNA LIGASE, CYTOPLASMIC"/>
    <property type="match status" value="1"/>
</dbReference>
<keyword evidence="8 13" id="KW-0067">ATP-binding</keyword>
<comment type="similarity">
    <text evidence="2">Belongs to the class-II aminoacyl-tRNA synthetase family. Alax-L subfamily.</text>
</comment>
<dbReference type="SMART" id="SM00863">
    <property type="entry name" value="tRNA_SAD"/>
    <property type="match status" value="1"/>
</dbReference>
<keyword evidence="11 13" id="KW-0030">Aminoacyl-tRNA synthetase</keyword>
<dbReference type="EMBL" id="GL833122">
    <property type="protein sequence ID" value="EGB11236.1"/>
    <property type="molecule type" value="Genomic_DNA"/>
</dbReference>
<dbReference type="InterPro" id="IPR018164">
    <property type="entry name" value="Ala-tRNA-synth_IIc_N"/>
</dbReference>
<feature type="binding site" evidence="13">
    <location>
        <position position="652"/>
    </location>
    <ligand>
        <name>Zn(2+)</name>
        <dbReference type="ChEBI" id="CHEBI:29105"/>
    </ligand>
</feature>
<dbReference type="HAMAP" id="MF_00036_B">
    <property type="entry name" value="Ala_tRNA_synth_B"/>
    <property type="match status" value="1"/>
</dbReference>
<evidence type="ECO:0000313" key="17">
    <source>
        <dbReference type="Proteomes" id="UP000002729"/>
    </source>
</evidence>
<dbReference type="Gene3D" id="3.10.310.40">
    <property type="match status" value="1"/>
</dbReference>
<dbReference type="GO" id="GO:0009507">
    <property type="term" value="C:chloroplast"/>
    <property type="evidence" value="ECO:0007669"/>
    <property type="project" value="UniProtKB-SubCell"/>
</dbReference>
<keyword evidence="3 13" id="KW-0820">tRNA-binding</keyword>
<keyword evidence="5 13" id="KW-0479">Metal-binding</keyword>
<keyword evidence="10 13" id="KW-0648">Protein biosynthesis</keyword>
<comment type="cofactor">
    <cofactor evidence="13">
        <name>Zn(2+)</name>
        <dbReference type="ChEBI" id="CHEBI:29105"/>
    </cofactor>
    <text evidence="13">Binds 1 zinc ion per subunit.</text>
</comment>
<reference evidence="16 17" key="1">
    <citation type="journal article" date="2011" name="Proc. Natl. Acad. Sci. U.S.A.">
        <title>Niche of harmful alga Aureococcus anophagefferens revealed through ecogenomics.</title>
        <authorList>
            <person name="Gobler C.J."/>
            <person name="Berry D.L."/>
            <person name="Dyhrman S.T."/>
            <person name="Wilhelm S.W."/>
            <person name="Salamov A."/>
            <person name="Lobanov A.V."/>
            <person name="Zhang Y."/>
            <person name="Collier J.L."/>
            <person name="Wurch L.L."/>
            <person name="Kustka A.B."/>
            <person name="Dill B.D."/>
            <person name="Shah M."/>
            <person name="VerBerkmoes N.C."/>
            <person name="Kuo A."/>
            <person name="Terry A."/>
            <person name="Pangilinan J."/>
            <person name="Lindquist E.A."/>
            <person name="Lucas S."/>
            <person name="Paulsen I.T."/>
            <person name="Hattenrath-Lehmann T.K."/>
            <person name="Talmage S.C."/>
            <person name="Walker E.A."/>
            <person name="Koch F."/>
            <person name="Burson A.M."/>
            <person name="Marcoval M.A."/>
            <person name="Tang Y.Z."/>
            <person name="Lecleir G.R."/>
            <person name="Coyne K.J."/>
            <person name="Berg G.M."/>
            <person name="Bertrand E.M."/>
            <person name="Saito M.A."/>
            <person name="Gladyshev V.N."/>
            <person name="Grigoriev I.V."/>
        </authorList>
    </citation>
    <scope>NUCLEOTIDE SEQUENCE [LARGE SCALE GENOMIC DNA]</scope>
    <source>
        <strain evidence="17">CCMP 1984</strain>
    </source>
</reference>
<dbReference type="Gene3D" id="2.40.30.130">
    <property type="match status" value="1"/>
</dbReference>
<dbReference type="InterPro" id="IPR018165">
    <property type="entry name" value="Ala-tRNA-synth_IIc_core"/>
</dbReference>
<keyword evidence="9 13" id="KW-0694">RNA-binding</keyword>
<evidence type="ECO:0000256" key="4">
    <source>
        <dbReference type="ARBA" id="ARBA00022598"/>
    </source>
</evidence>
<dbReference type="Pfam" id="PF01411">
    <property type="entry name" value="tRNA-synt_2c"/>
    <property type="match status" value="1"/>
</dbReference>
<dbReference type="PROSITE" id="PS50860">
    <property type="entry name" value="AA_TRNA_LIGASE_II_ALA"/>
    <property type="match status" value="1"/>
</dbReference>
<proteinExistence type="inferred from homology"/>
<dbReference type="SUPFAM" id="SSF101353">
    <property type="entry name" value="Putative anticodon-binding domain of alanyl-tRNA synthetase (AlaRS)"/>
    <property type="match status" value="1"/>
</dbReference>
<dbReference type="OMA" id="NCLEIWN"/>
<dbReference type="KEGG" id="aaf:AURANDRAFT_52432"/>
<dbReference type="Pfam" id="PF02272">
    <property type="entry name" value="DHHA1"/>
    <property type="match status" value="1"/>
</dbReference>
<evidence type="ECO:0000256" key="7">
    <source>
        <dbReference type="ARBA" id="ARBA00022833"/>
    </source>
</evidence>
<keyword evidence="13" id="KW-0963">Cytoplasm</keyword>
<feature type="binding site" evidence="13">
    <location>
        <position position="656"/>
    </location>
    <ligand>
        <name>Zn(2+)</name>
        <dbReference type="ChEBI" id="CHEBI:29105"/>
    </ligand>
</feature>
<dbReference type="GO" id="GO:0000049">
    <property type="term" value="F:tRNA binding"/>
    <property type="evidence" value="ECO:0007669"/>
    <property type="project" value="UniProtKB-KW"/>
</dbReference>
<dbReference type="RefSeq" id="XP_009033626.1">
    <property type="nucleotide sequence ID" value="XM_009035378.1"/>
</dbReference>
<evidence type="ECO:0000256" key="14">
    <source>
        <dbReference type="SAM" id="Coils"/>
    </source>
</evidence>
<evidence type="ECO:0000256" key="11">
    <source>
        <dbReference type="ARBA" id="ARBA00023146"/>
    </source>
</evidence>
<dbReference type="CDD" id="cd00673">
    <property type="entry name" value="AlaRS_core"/>
    <property type="match status" value="1"/>
</dbReference>
<evidence type="ECO:0000256" key="3">
    <source>
        <dbReference type="ARBA" id="ARBA00022555"/>
    </source>
</evidence>
<dbReference type="InterPro" id="IPR023033">
    <property type="entry name" value="Ala_tRNA_ligase_euk/bac"/>
</dbReference>
<gene>
    <name evidence="16" type="ORF">AURANDRAFT_52432</name>
</gene>
<comment type="catalytic activity">
    <reaction evidence="12 13">
        <text>tRNA(Ala) + L-alanine + ATP = L-alanyl-tRNA(Ala) + AMP + diphosphate</text>
        <dbReference type="Rhea" id="RHEA:12540"/>
        <dbReference type="Rhea" id="RHEA-COMP:9657"/>
        <dbReference type="Rhea" id="RHEA-COMP:9923"/>
        <dbReference type="ChEBI" id="CHEBI:30616"/>
        <dbReference type="ChEBI" id="CHEBI:33019"/>
        <dbReference type="ChEBI" id="CHEBI:57972"/>
        <dbReference type="ChEBI" id="CHEBI:78442"/>
        <dbReference type="ChEBI" id="CHEBI:78497"/>
        <dbReference type="ChEBI" id="CHEBI:456215"/>
        <dbReference type="EC" id="6.1.1.7"/>
    </reaction>
</comment>
<keyword evidence="7 13" id="KW-0862">Zinc</keyword>
<keyword evidence="6 13" id="KW-0547">Nucleotide-binding</keyword>
<evidence type="ECO:0000313" key="16">
    <source>
        <dbReference type="EMBL" id="EGB11236.1"/>
    </source>
</evidence>
<comment type="function">
    <text evidence="13">Catalyzes the attachment of alanine to tRNA(Ala) in a two-step reaction: alanine is first activated by ATP to form Ala-AMP and then transferred to the acceptor end of tRNA(Ala). Also edits incorrectly charged tRNA(Ala) via its editing domain.</text>
</comment>